<evidence type="ECO:0000313" key="1">
    <source>
        <dbReference type="EMBL" id="SFP72897.1"/>
    </source>
</evidence>
<proteinExistence type="predicted"/>
<name>A0A1I5SQV4_9FIRM</name>
<protein>
    <submittedName>
        <fullName evidence="1">Uncharacterized protein</fullName>
    </submittedName>
</protein>
<dbReference type="STRING" id="937334.SAMN05444406_1037"/>
<accession>A0A1I5SQV4</accession>
<sequence length="78" mass="8742">MEIDKSLLDDALALVRQAVDKGYFPGATVAIGHKNGLYGVWRYGKACIYPSVIELNMDTFCVWAHRIYGYIYMGGYTA</sequence>
<dbReference type="RefSeq" id="WP_025748710.1">
    <property type="nucleotide sequence ID" value="NZ_FOXR01000003.1"/>
</dbReference>
<organism evidence="1 2">
    <name type="scientific">Caldicoprobacter faecalis</name>
    <dbReference type="NCBI Taxonomy" id="937334"/>
    <lineage>
        <taxon>Bacteria</taxon>
        <taxon>Bacillati</taxon>
        <taxon>Bacillota</taxon>
        <taxon>Clostridia</taxon>
        <taxon>Caldicoprobacterales</taxon>
        <taxon>Caldicoprobacteraceae</taxon>
        <taxon>Caldicoprobacter</taxon>
    </lineage>
</organism>
<keyword evidence="2" id="KW-1185">Reference proteome</keyword>
<dbReference type="AlphaFoldDB" id="A0A1I5SQV4"/>
<dbReference type="EMBL" id="FOXR01000003">
    <property type="protein sequence ID" value="SFP72897.1"/>
    <property type="molecule type" value="Genomic_DNA"/>
</dbReference>
<reference evidence="1 2" key="1">
    <citation type="submission" date="2016-10" db="EMBL/GenBank/DDBJ databases">
        <authorList>
            <person name="de Groot N.N."/>
        </authorList>
    </citation>
    <scope>NUCLEOTIDE SEQUENCE [LARGE SCALE GENOMIC DNA]</scope>
    <source>
        <strain evidence="1 2">DSM 20678</strain>
    </source>
</reference>
<evidence type="ECO:0000313" key="2">
    <source>
        <dbReference type="Proteomes" id="UP000198577"/>
    </source>
</evidence>
<dbReference type="Proteomes" id="UP000198577">
    <property type="component" value="Unassembled WGS sequence"/>
</dbReference>
<gene>
    <name evidence="1" type="ORF">SAMN05444406_1037</name>
</gene>